<dbReference type="SUPFAM" id="SSF81593">
    <property type="entry name" value="Nucleotidyltransferase substrate binding subunit/domain"/>
    <property type="match status" value="2"/>
</dbReference>
<proteinExistence type="inferred from homology"/>
<dbReference type="SUPFAM" id="SSF81301">
    <property type="entry name" value="Nucleotidyltransferase"/>
    <property type="match status" value="2"/>
</dbReference>
<feature type="domain" description="Glutamate-ammonia ligase adenylyltransferase repeated" evidence="7">
    <location>
        <begin position="573"/>
        <end position="826"/>
    </location>
</feature>
<dbReference type="GO" id="GO:0005524">
    <property type="term" value="F:ATP binding"/>
    <property type="evidence" value="ECO:0007669"/>
    <property type="project" value="UniProtKB-KW"/>
</dbReference>
<dbReference type="RefSeq" id="WP_155304883.1">
    <property type="nucleotide sequence ID" value="NZ_AP021875.1"/>
</dbReference>
<dbReference type="GO" id="GO:0016874">
    <property type="term" value="F:ligase activity"/>
    <property type="evidence" value="ECO:0007669"/>
    <property type="project" value="UniProtKB-KW"/>
</dbReference>
<dbReference type="Gene3D" id="1.20.120.330">
    <property type="entry name" value="Nucleotidyltransferases domain 2"/>
    <property type="match status" value="2"/>
</dbReference>
<dbReference type="EMBL" id="AP021875">
    <property type="protein sequence ID" value="BBO76021.1"/>
    <property type="molecule type" value="Genomic_DNA"/>
</dbReference>
<dbReference type="HAMAP" id="MF_00802">
    <property type="entry name" value="GlnE"/>
    <property type="match status" value="1"/>
</dbReference>
<dbReference type="Pfam" id="PF03710">
    <property type="entry name" value="GlnE"/>
    <property type="match status" value="2"/>
</dbReference>
<dbReference type="Proteomes" id="UP000427769">
    <property type="component" value="Chromosome"/>
</dbReference>
<keyword evidence="1 9" id="KW-0808">Transferase</keyword>
<keyword evidence="3" id="KW-0547">Nucleotide-binding</keyword>
<organism evidence="9 10">
    <name type="scientific">Desulfosarcina widdelii</name>
    <dbReference type="NCBI Taxonomy" id="947919"/>
    <lineage>
        <taxon>Bacteria</taxon>
        <taxon>Pseudomonadati</taxon>
        <taxon>Thermodesulfobacteriota</taxon>
        <taxon>Desulfobacteria</taxon>
        <taxon>Desulfobacterales</taxon>
        <taxon>Desulfosarcinaceae</taxon>
        <taxon>Desulfosarcina</taxon>
    </lineage>
</organism>
<gene>
    <name evidence="9" type="primary">glnE</name>
    <name evidence="9" type="ORF">DSCW_34380</name>
</gene>
<keyword evidence="9" id="KW-0436">Ligase</keyword>
<evidence type="ECO:0000256" key="2">
    <source>
        <dbReference type="ARBA" id="ARBA00022695"/>
    </source>
</evidence>
<keyword evidence="10" id="KW-1185">Reference proteome</keyword>
<dbReference type="InterPro" id="IPR013546">
    <property type="entry name" value="PII_UdlTrfase/GS_AdlTrfase"/>
</dbReference>
<dbReference type="Pfam" id="PF08335">
    <property type="entry name" value="GlnD_UR_UTase"/>
    <property type="match status" value="2"/>
</dbReference>
<protein>
    <submittedName>
        <fullName evidence="9">Glutamate-ammonia-ligase adenylyltransferase</fullName>
    </submittedName>
</protein>
<evidence type="ECO:0000256" key="4">
    <source>
        <dbReference type="ARBA" id="ARBA00022840"/>
    </source>
</evidence>
<feature type="domain" description="PII-uridylyltransferase/Glutamine-synthetase adenylyltransferase" evidence="8">
    <location>
        <begin position="316"/>
        <end position="454"/>
    </location>
</feature>
<feature type="domain" description="PII-uridylyltransferase/Glutamine-synthetase adenylyltransferase" evidence="8">
    <location>
        <begin position="849"/>
        <end position="942"/>
    </location>
</feature>
<dbReference type="GO" id="GO:0008882">
    <property type="term" value="F:[glutamate-ammonia-ligase] adenylyltransferase activity"/>
    <property type="evidence" value="ECO:0007669"/>
    <property type="project" value="InterPro"/>
</dbReference>
<sequence length="977" mass="109504">MTGSRDALTEKQQEHWTAFCQKAKATGSTFDPESEGARLLNTAFAFSDFVAAGCIHQPNMALDLIDSGDLLAPYDDDGMARRLNSQFQTMAETGPEAAVPSLLAALKPVLRTFRRREMVRIAVRDLTGFSDLDETMADLSALARAAIDGALNLLYAGQCAVDGIPRDSHGTRQRLVVIGMGKLGAGELNFSSDVDLIFTFPSGGQTEGDKAPVANEAFFTRLCRHLIQAIGETTTDGFVFRVDTRLRPYGDGGPLAMNFDHMEDYYQHQGREWERYALIKADVVAGDRKAGRELLLRLRPFVYRRYLDFGVFESLREMKRKISAEVRRKNLHDNIKLGSGGIREIEFFGQMFQLIRGGVLPVLQKPAIQFVLATLGREGFVPPAVCRELTDAYRFLRTAEHRLQEVDDRQTHALPADPGARLRLARSMGYDSWESFREILDGHRRKVRIHFDGLLETDSGSAGSGGREASGLVEAWSVAESTDERRRLLEAAGFPDGGAAAGLLRGFDAEPATRALSSAGRQRLEKLIPRLLEAAAGCDDPATVLQRVLQLLKCIQQRTSYLSLLIEYPTALTHLIRLVGASPWIAAFLSRHPVLLDELLDPRTLYAPPGPEALRTELERKLADVPEDDLEYQIEVLCIFRQVNTLKVAASDITSTLPLMKVSDHLTWIAETILDKVVEISWNHLVQKHGRPTCTLDGQICRRGFAVIGYGKLGGFELGYRSDLDLVFLHAADPGETVGGPRPIDNAHFFARLGQRVVHMLSTHTAAGMLYEVDMRLRPSGASGLLVSQIKGFEDYQSNDAWTWEHQALIRARPITGDAVLREAFSAIRHQILCRRRDPTSLKTDVRDMRERMRESRLEVQPDQIDIKEEAGAMVDIEFLVQYLVLQHAADRPELTRWTDNVRLLQALAETGILDQTAAYRLRQAYLIYRAVAHRLNLQEQSNRIDSHRFEHLRKMVQHFWQRTLAATPIRQSDDNP</sequence>
<evidence type="ECO:0000259" key="8">
    <source>
        <dbReference type="Pfam" id="PF08335"/>
    </source>
</evidence>
<dbReference type="CDD" id="cd05401">
    <property type="entry name" value="NT_GlnE_GlnD_like"/>
    <property type="match status" value="2"/>
</dbReference>
<evidence type="ECO:0000313" key="9">
    <source>
        <dbReference type="EMBL" id="BBO76021.1"/>
    </source>
</evidence>
<evidence type="ECO:0000313" key="10">
    <source>
        <dbReference type="Proteomes" id="UP000427769"/>
    </source>
</evidence>
<dbReference type="PANTHER" id="PTHR30621">
    <property type="entry name" value="GLUTAMINE SYNTHETASE ADENYLYLTRANSFERASE"/>
    <property type="match status" value="1"/>
</dbReference>
<accession>A0A5K7Z8J3</accession>
<dbReference type="PANTHER" id="PTHR30621:SF0">
    <property type="entry name" value="BIFUNCTIONAL GLUTAMINE SYNTHETASE ADENYLYLTRANSFERASE_ADENYLYL-REMOVING ENZYME"/>
    <property type="match status" value="1"/>
</dbReference>
<dbReference type="InterPro" id="IPR005190">
    <property type="entry name" value="GlnE_rpt_dom"/>
</dbReference>
<reference evidence="9 10" key="1">
    <citation type="submission" date="2019-11" db="EMBL/GenBank/DDBJ databases">
        <title>Comparative genomics of hydrocarbon-degrading Desulfosarcina strains.</title>
        <authorList>
            <person name="Watanabe M."/>
            <person name="Kojima H."/>
            <person name="Fukui M."/>
        </authorList>
    </citation>
    <scope>NUCLEOTIDE SEQUENCE [LARGE SCALE GENOMIC DNA]</scope>
    <source>
        <strain evidence="9 10">PP31</strain>
    </source>
</reference>
<evidence type="ECO:0000256" key="6">
    <source>
        <dbReference type="ARBA" id="ARBA00023268"/>
    </source>
</evidence>
<keyword evidence="6" id="KW-0511">Multifunctional enzyme</keyword>
<keyword evidence="2 9" id="KW-0548">Nucleotidyltransferase</keyword>
<dbReference type="Gene3D" id="3.30.460.10">
    <property type="entry name" value="Beta Polymerase, domain 2"/>
    <property type="match status" value="2"/>
</dbReference>
<evidence type="ECO:0000259" key="7">
    <source>
        <dbReference type="Pfam" id="PF03710"/>
    </source>
</evidence>
<dbReference type="AlphaFoldDB" id="A0A5K7Z8J3"/>
<evidence type="ECO:0000256" key="3">
    <source>
        <dbReference type="ARBA" id="ARBA00022741"/>
    </source>
</evidence>
<keyword evidence="5" id="KW-0460">Magnesium</keyword>
<feature type="domain" description="Glutamate-ammonia ligase adenylyltransferase repeated" evidence="7">
    <location>
        <begin position="40"/>
        <end position="293"/>
    </location>
</feature>
<keyword evidence="4" id="KW-0067">ATP-binding</keyword>
<dbReference type="Gene3D" id="1.20.120.1510">
    <property type="match status" value="1"/>
</dbReference>
<evidence type="ECO:0000256" key="5">
    <source>
        <dbReference type="ARBA" id="ARBA00022842"/>
    </source>
</evidence>
<name>A0A5K7Z8J3_9BACT</name>
<dbReference type="GO" id="GO:0005829">
    <property type="term" value="C:cytosol"/>
    <property type="evidence" value="ECO:0007669"/>
    <property type="project" value="TreeGrafter"/>
</dbReference>
<dbReference type="InterPro" id="IPR043519">
    <property type="entry name" value="NT_sf"/>
</dbReference>
<dbReference type="FunFam" id="1.20.120.330:FF:000005">
    <property type="entry name" value="Bifunctional glutamine synthetase adenylyltransferase/adenylyl-removing enzyme"/>
    <property type="match status" value="1"/>
</dbReference>
<dbReference type="OrthoDB" id="9759366at2"/>
<dbReference type="InterPro" id="IPR023057">
    <property type="entry name" value="GlnE"/>
</dbReference>
<dbReference type="NCBIfam" id="NF008292">
    <property type="entry name" value="PRK11072.1"/>
    <property type="match status" value="1"/>
</dbReference>
<dbReference type="FunFam" id="3.30.460.10:FF:000009">
    <property type="entry name" value="Bifunctional glutamine synthetase adenylyltransferase/adenylyl-removing enzyme"/>
    <property type="match status" value="1"/>
</dbReference>
<dbReference type="GO" id="GO:0000820">
    <property type="term" value="P:regulation of glutamine family amino acid metabolic process"/>
    <property type="evidence" value="ECO:0007669"/>
    <property type="project" value="TreeGrafter"/>
</dbReference>
<dbReference type="KEGG" id="dwd:DSCW_34380"/>
<evidence type="ECO:0000256" key="1">
    <source>
        <dbReference type="ARBA" id="ARBA00022679"/>
    </source>
</evidence>